<evidence type="ECO:0000313" key="3">
    <source>
        <dbReference type="Proteomes" id="UP000593568"/>
    </source>
</evidence>
<protein>
    <recommendedName>
        <fullName evidence="1">Putative plant transposon protein domain-containing protein</fullName>
    </recommendedName>
</protein>
<dbReference type="InterPro" id="IPR046796">
    <property type="entry name" value="Transposase_32_dom"/>
</dbReference>
<keyword evidence="3" id="KW-1185">Reference proteome</keyword>
<evidence type="ECO:0000259" key="1">
    <source>
        <dbReference type="Pfam" id="PF20167"/>
    </source>
</evidence>
<proteinExistence type="predicted"/>
<dbReference type="Proteomes" id="UP000593568">
    <property type="component" value="Unassembled WGS sequence"/>
</dbReference>
<feature type="domain" description="Putative plant transposon protein" evidence="1">
    <location>
        <begin position="13"/>
        <end position="103"/>
    </location>
</feature>
<organism evidence="2 3">
    <name type="scientific">Gossypium trilobum</name>
    <dbReference type="NCBI Taxonomy" id="34281"/>
    <lineage>
        <taxon>Eukaryota</taxon>
        <taxon>Viridiplantae</taxon>
        <taxon>Streptophyta</taxon>
        <taxon>Embryophyta</taxon>
        <taxon>Tracheophyta</taxon>
        <taxon>Spermatophyta</taxon>
        <taxon>Magnoliopsida</taxon>
        <taxon>eudicotyledons</taxon>
        <taxon>Gunneridae</taxon>
        <taxon>Pentapetalae</taxon>
        <taxon>rosids</taxon>
        <taxon>malvids</taxon>
        <taxon>Malvales</taxon>
        <taxon>Malvaceae</taxon>
        <taxon>Malvoideae</taxon>
        <taxon>Gossypium</taxon>
    </lineage>
</organism>
<dbReference type="Pfam" id="PF20167">
    <property type="entry name" value="Transposase_32"/>
    <property type="match status" value="1"/>
</dbReference>
<name>A0A7J9FMS0_9ROSI</name>
<dbReference type="AlphaFoldDB" id="A0A7J9FMS0"/>
<comment type="caution">
    <text evidence="2">The sequence shown here is derived from an EMBL/GenBank/DDBJ whole genome shotgun (WGS) entry which is preliminary data.</text>
</comment>
<accession>A0A7J9FMS0</accession>
<evidence type="ECO:0000313" key="2">
    <source>
        <dbReference type="EMBL" id="MBA0786593.1"/>
    </source>
</evidence>
<gene>
    <name evidence="2" type="ORF">Gotri_006742</name>
</gene>
<dbReference type="EMBL" id="JABEZW010223679">
    <property type="protein sequence ID" value="MBA0786593.1"/>
    <property type="molecule type" value="Genomic_DNA"/>
</dbReference>
<sequence length="123" mass="14318">MRVGVLQWTYQTGTAIPETFKQALMSLRAKIWMKFICSRIWRTTDLFDISLGQAILVYVFLQKKQICIGTCLYPKMIECVRNQAKGTFFPHLIMELCNRAGVPMDQMGKEMNPPKKFATRRCF</sequence>
<reference evidence="2 3" key="1">
    <citation type="journal article" date="2019" name="Genome Biol. Evol.">
        <title>Insights into the evolution of the New World diploid cottons (Gossypium, subgenus Houzingenia) based on genome sequencing.</title>
        <authorList>
            <person name="Grover C.E."/>
            <person name="Arick M.A. 2nd"/>
            <person name="Thrash A."/>
            <person name="Conover J.L."/>
            <person name="Sanders W.S."/>
            <person name="Peterson D.G."/>
            <person name="Frelichowski J.E."/>
            <person name="Scheffler J.A."/>
            <person name="Scheffler B.E."/>
            <person name="Wendel J.F."/>
        </authorList>
    </citation>
    <scope>NUCLEOTIDE SEQUENCE [LARGE SCALE GENOMIC DNA]</scope>
    <source>
        <strain evidence="2">8</strain>
        <tissue evidence="2">Leaf</tissue>
    </source>
</reference>